<dbReference type="Gene3D" id="3.30.450.40">
    <property type="match status" value="1"/>
</dbReference>
<proteinExistence type="predicted"/>
<name>A0ABX2Y894_9CELL</name>
<reference evidence="1 2" key="1">
    <citation type="submission" date="2016-06" db="EMBL/GenBank/DDBJ databases">
        <title>Genome sequence of Oerskovia enterophila DSM 43852.</title>
        <authorList>
            <person name="Poehlein A."/>
            <person name="Jag V."/>
            <person name="Bengelsdorf F.R."/>
            <person name="Daniel R."/>
            <person name="Duerre P."/>
        </authorList>
    </citation>
    <scope>NUCLEOTIDE SEQUENCE [LARGE SCALE GENOMIC DNA]</scope>
    <source>
        <strain evidence="1 2">DSM 43852</strain>
    </source>
</reference>
<organism evidence="1 2">
    <name type="scientific">Oerskovia enterophila</name>
    <dbReference type="NCBI Taxonomy" id="43678"/>
    <lineage>
        <taxon>Bacteria</taxon>
        <taxon>Bacillati</taxon>
        <taxon>Actinomycetota</taxon>
        <taxon>Actinomycetes</taxon>
        <taxon>Micrococcales</taxon>
        <taxon>Cellulomonadaceae</taxon>
        <taxon>Oerskovia</taxon>
    </lineage>
</organism>
<comment type="caution">
    <text evidence="1">The sequence shown here is derived from an EMBL/GenBank/DDBJ whole genome shotgun (WGS) entry which is preliminary data.</text>
</comment>
<dbReference type="EMBL" id="MAQA01000003">
    <property type="protein sequence ID" value="OCI32808.1"/>
    <property type="molecule type" value="Genomic_DNA"/>
</dbReference>
<keyword evidence="2" id="KW-1185">Reference proteome</keyword>
<sequence length="167" mass="18269">MALALRALLEDMSVDMSKARVSIYRHHGGRFILVARVSQSQSLKGVGRSEYPDSEGVIGRTWDRGSTCATGLPEARPDWDDFCVREYGMDPTAVRRLKMQSRSLLGMRIESATANQAPVGLLMIESLAPRGVNGANLDGLTSLPSWPLVRLVLQEVVQCLDDGDVVI</sequence>
<evidence type="ECO:0008006" key="3">
    <source>
        <dbReference type="Google" id="ProtNLM"/>
    </source>
</evidence>
<evidence type="ECO:0000313" key="2">
    <source>
        <dbReference type="Proteomes" id="UP000093412"/>
    </source>
</evidence>
<dbReference type="InterPro" id="IPR029016">
    <property type="entry name" value="GAF-like_dom_sf"/>
</dbReference>
<accession>A0ABX2Y894</accession>
<protein>
    <recommendedName>
        <fullName evidence="3">GAF domain-containing protein</fullName>
    </recommendedName>
</protein>
<evidence type="ECO:0000313" key="1">
    <source>
        <dbReference type="EMBL" id="OCI32808.1"/>
    </source>
</evidence>
<dbReference type="Proteomes" id="UP000093412">
    <property type="component" value="Unassembled WGS sequence"/>
</dbReference>
<gene>
    <name evidence="1" type="ORF">OERS_04000</name>
</gene>